<feature type="region of interest" description="Disordered" evidence="2">
    <location>
        <begin position="1150"/>
        <end position="1178"/>
    </location>
</feature>
<name>A0A2B4SX21_STYPI</name>
<feature type="compositionally biased region" description="Low complexity" evidence="2">
    <location>
        <begin position="318"/>
        <end position="327"/>
    </location>
</feature>
<dbReference type="PANTHER" id="PTHR24543">
    <property type="entry name" value="MULTICOPPER OXIDASE-RELATED"/>
    <property type="match status" value="1"/>
</dbReference>
<dbReference type="OrthoDB" id="5966010at2759"/>
<feature type="region of interest" description="Disordered" evidence="2">
    <location>
        <begin position="318"/>
        <end position="340"/>
    </location>
</feature>
<feature type="region of interest" description="Disordered" evidence="2">
    <location>
        <begin position="1104"/>
        <end position="1127"/>
    </location>
</feature>
<dbReference type="PROSITE" id="PS50022">
    <property type="entry name" value="FA58C_3"/>
    <property type="match status" value="8"/>
</dbReference>
<evidence type="ECO:0000313" key="6">
    <source>
        <dbReference type="Proteomes" id="UP000225706"/>
    </source>
</evidence>
<dbReference type="Pfam" id="PF00754">
    <property type="entry name" value="F5_F8_type_C"/>
    <property type="match status" value="7"/>
</dbReference>
<dbReference type="EMBL" id="LSMT01000015">
    <property type="protein sequence ID" value="PFX33142.1"/>
    <property type="molecule type" value="Genomic_DNA"/>
</dbReference>
<feature type="domain" description="F5/8 type C" evidence="4">
    <location>
        <begin position="150"/>
        <end position="302"/>
    </location>
</feature>
<dbReference type="STRING" id="50429.A0A2B4SX21"/>
<evidence type="ECO:0000259" key="4">
    <source>
        <dbReference type="PROSITE" id="PS50022"/>
    </source>
</evidence>
<feature type="compositionally biased region" description="Low complexity" evidence="2">
    <location>
        <begin position="1155"/>
        <end position="1168"/>
    </location>
</feature>
<comment type="caution">
    <text evidence="5">The sequence shown here is derived from an EMBL/GenBank/DDBJ whole genome shotgun (WGS) entry which is preliminary data.</text>
</comment>
<reference evidence="6" key="1">
    <citation type="journal article" date="2017" name="bioRxiv">
        <title>Comparative analysis of the genomes of Stylophora pistillata and Acropora digitifera provides evidence for extensive differences between species of corals.</title>
        <authorList>
            <person name="Voolstra C.R."/>
            <person name="Li Y."/>
            <person name="Liew Y.J."/>
            <person name="Baumgarten S."/>
            <person name="Zoccola D."/>
            <person name="Flot J.-F."/>
            <person name="Tambutte S."/>
            <person name="Allemand D."/>
            <person name="Aranda M."/>
        </authorList>
    </citation>
    <scope>NUCLEOTIDE SEQUENCE [LARGE SCALE GENOMIC DNA]</scope>
</reference>
<keyword evidence="1" id="KW-1015">Disulfide bond</keyword>
<keyword evidence="3" id="KW-0472">Membrane</keyword>
<dbReference type="InterPro" id="IPR008979">
    <property type="entry name" value="Galactose-bd-like_sf"/>
</dbReference>
<dbReference type="FunFam" id="2.60.120.260:FF:000016">
    <property type="entry name" value="Contactin-associated protein-like 4 isoform 1"/>
    <property type="match status" value="6"/>
</dbReference>
<dbReference type="SUPFAM" id="SSF49785">
    <property type="entry name" value="Galactose-binding domain-like"/>
    <property type="match status" value="8"/>
</dbReference>
<feature type="domain" description="F5/8 type C" evidence="4">
    <location>
        <begin position="460"/>
        <end position="612"/>
    </location>
</feature>
<evidence type="ECO:0000256" key="2">
    <source>
        <dbReference type="SAM" id="MobiDB-lite"/>
    </source>
</evidence>
<evidence type="ECO:0000313" key="5">
    <source>
        <dbReference type="EMBL" id="PFX33142.1"/>
    </source>
</evidence>
<feature type="compositionally biased region" description="Basic and acidic residues" evidence="2">
    <location>
        <begin position="1106"/>
        <end position="1124"/>
    </location>
</feature>
<dbReference type="SMART" id="SM00231">
    <property type="entry name" value="FA58C"/>
    <property type="match status" value="7"/>
</dbReference>
<feature type="domain" description="F5/8 type C" evidence="4">
    <location>
        <begin position="928"/>
        <end position="1080"/>
    </location>
</feature>
<feature type="domain" description="F5/8 type C" evidence="4">
    <location>
        <begin position="305"/>
        <end position="457"/>
    </location>
</feature>
<keyword evidence="3" id="KW-0812">Transmembrane</keyword>
<evidence type="ECO:0000256" key="1">
    <source>
        <dbReference type="ARBA" id="ARBA00023157"/>
    </source>
</evidence>
<accession>A0A2B4SX21</accession>
<dbReference type="Proteomes" id="UP000225706">
    <property type="component" value="Unassembled WGS sequence"/>
</dbReference>
<gene>
    <name evidence="5" type="primary">MFGE8</name>
    <name evidence="5" type="ORF">AWC38_SpisGene2020</name>
</gene>
<dbReference type="PROSITE" id="PS01285">
    <property type="entry name" value="FA58C_1"/>
    <property type="match status" value="5"/>
</dbReference>
<proteinExistence type="predicted"/>
<feature type="domain" description="F5/8 type C" evidence="4">
    <location>
        <begin position="615"/>
        <end position="769"/>
    </location>
</feature>
<keyword evidence="6" id="KW-1185">Reference proteome</keyword>
<feature type="region of interest" description="Disordered" evidence="2">
    <location>
        <begin position="1"/>
        <end position="24"/>
    </location>
</feature>
<dbReference type="FunFam" id="2.60.120.260:FF:000002">
    <property type="entry name" value="Coagulation factor VIII"/>
    <property type="match status" value="1"/>
</dbReference>
<sequence>MEDGTITDIQVSSSSRLDDNHSPSQARLNFKEERNMAGGWSAQLNDKNQWLQVDLGSYTSVTRVATQGLNAKDEWVTKYKLQYSDDGKNYPYYRKQDDDKWTVLNGNKGSDTIVYNNLNPPITARFIRFIPTGWHNKISMRTEIYGCPACMTALGMESQAIEDAQISASSQLDGSHSAIQGRLHLKRNGQKQGGWSALTNDLNQWLQVDLNTFARVTVIATQGRHGSEEWVTKYNLQYSDDGVTFTLYKESDSSSEKVFDGNQDSDTVVYNKLTSPITARYIRLIPMIWKHRISMRMELYGCPGCVSPYGMENRKISDSQIKSSSQLDENHSAKHSRLHLKANRENEGSWSALRNDVNQWLQVDLGSYIRVTGIATQGRNGHNEWVTKFRLQYGEDEDVFHFFEDPGDFAARVFKGNTDSDTVVYNALTPPIITRYIRFKPAEWHKRISMRIEIYGCPGCTNPLGMAVGSISDIQITASSQLDGNHSASQARLHFQADGYKVGGWSALTNDSNQWLQVDFGRYTKVTRLATQGMDGYNQWVTKYMLQYSDDGINFYLYKEATSSSAKVFDGNKDQKTVVYNVLSPPITTRYFRLKPVAWNDHISMRMEIYGCPGCAAPLGMDSGAITDAQISASSQWDDNHAARQGRLHYKRVFGTSGSWSSRTNDLKQWFQVDLGQYTTINGIATQGRNHPRIDQYVTAYKLQYSDDGVSFRFYKETPLEAGTVFRGNKDRETVVYNEIRQPIRARYIRIRPVDWNQHISMRIEIYGCPGCVAPLGMESKSISDAQISASSHLDDDHAPQQARLHIQAAMNDKSGGWSARKNDLYQWLQVDLGSKAIVTRIATQGIDGLDEWVTKYRIQFSYSGINFQFYKKAEHSSAQVFDGNEDSSTVVVNKLTDEIKARFIRLLPIEWYKHISMRIEIYGCPDCIAPLGMERGNITDSRIATSSILNDESRASQARLNHKADGGLGGGWSSRTNDAKQWLQVDLGIYTRVTRVATQGRNGYDQWVTKYKVEYSEDGQSFQLYKRSNASIGRIFTGNRNSDAVVYNSMSPPITTRFIRLIPVEWHNHISMRIEIYGCPGCATALGMENREIPDANISVSSQLDGDHGAKEARLNSKADGDKGGGWSALNNNFNQWLQVDIGGNSRVTADTDSPTVPAPETTTEASTVREAETPTRNKGIRKTEVITDSPTVPALETTTEARTVREAGTPTGNNGKRKTEGAFSKSGGVNILAVVLPVVLSILIAASGVFYLKRRAQNHVDIKSVSFQTGTDELNYAVNRIYDDGADEVVYHDF</sequence>
<protein>
    <submittedName>
        <fullName evidence="5">Lactadherin</fullName>
    </submittedName>
</protein>
<evidence type="ECO:0000256" key="3">
    <source>
        <dbReference type="SAM" id="Phobius"/>
    </source>
</evidence>
<feature type="transmembrane region" description="Helical" evidence="3">
    <location>
        <begin position="1233"/>
        <end position="1254"/>
    </location>
</feature>
<feature type="domain" description="F5/8 type C" evidence="4">
    <location>
        <begin position="772"/>
        <end position="925"/>
    </location>
</feature>
<dbReference type="Gene3D" id="2.60.120.260">
    <property type="entry name" value="Galactose-binding domain-like"/>
    <property type="match status" value="8"/>
</dbReference>
<dbReference type="PROSITE" id="PS01286">
    <property type="entry name" value="FA58C_2"/>
    <property type="match status" value="7"/>
</dbReference>
<feature type="domain" description="F5/8 type C" evidence="4">
    <location>
        <begin position="1083"/>
        <end position="1151"/>
    </location>
</feature>
<feature type="compositionally biased region" description="Basic and acidic residues" evidence="2">
    <location>
        <begin position="1169"/>
        <end position="1178"/>
    </location>
</feature>
<keyword evidence="3" id="KW-1133">Transmembrane helix</keyword>
<dbReference type="PANTHER" id="PTHR24543:SF325">
    <property type="entry name" value="F5_8 TYPE C DOMAIN-CONTAINING PROTEIN"/>
    <property type="match status" value="1"/>
</dbReference>
<dbReference type="CDD" id="cd00057">
    <property type="entry name" value="FA58C"/>
    <property type="match status" value="7"/>
</dbReference>
<feature type="domain" description="F5/8 type C" evidence="4">
    <location>
        <begin position="1"/>
        <end position="147"/>
    </location>
</feature>
<dbReference type="InterPro" id="IPR000421">
    <property type="entry name" value="FA58C"/>
</dbReference>
<organism evidence="5 6">
    <name type="scientific">Stylophora pistillata</name>
    <name type="common">Smooth cauliflower coral</name>
    <dbReference type="NCBI Taxonomy" id="50429"/>
    <lineage>
        <taxon>Eukaryota</taxon>
        <taxon>Metazoa</taxon>
        <taxon>Cnidaria</taxon>
        <taxon>Anthozoa</taxon>
        <taxon>Hexacorallia</taxon>
        <taxon>Scleractinia</taxon>
        <taxon>Astrocoeniina</taxon>
        <taxon>Pocilloporidae</taxon>
        <taxon>Stylophora</taxon>
    </lineage>
</organism>